<comment type="similarity">
    <text evidence="1">Belongs to the mTERF family.</text>
</comment>
<protein>
    <submittedName>
        <fullName evidence="3">Putative conserved proteinconserved protein</fullName>
    </submittedName>
</protein>
<proteinExistence type="inferred from homology"/>
<evidence type="ECO:0000256" key="2">
    <source>
        <dbReference type="ARBA" id="ARBA00022946"/>
    </source>
</evidence>
<feature type="non-terminal residue" evidence="3">
    <location>
        <position position="1"/>
    </location>
</feature>
<dbReference type="PANTHER" id="PTHR15437:SF7">
    <property type="entry name" value="TRANSCRIPTION TERMINATION FACTOR 5, MITOCHONDRIAL"/>
    <property type="match status" value="1"/>
</dbReference>
<organism evidence="3">
    <name type="scientific">Ixodes ricinus</name>
    <name type="common">Common tick</name>
    <name type="synonym">Acarus ricinus</name>
    <dbReference type="NCBI Taxonomy" id="34613"/>
    <lineage>
        <taxon>Eukaryota</taxon>
        <taxon>Metazoa</taxon>
        <taxon>Ecdysozoa</taxon>
        <taxon>Arthropoda</taxon>
        <taxon>Chelicerata</taxon>
        <taxon>Arachnida</taxon>
        <taxon>Acari</taxon>
        <taxon>Parasitiformes</taxon>
        <taxon>Ixodida</taxon>
        <taxon>Ixodoidea</taxon>
        <taxon>Ixodidae</taxon>
        <taxon>Ixodinae</taxon>
        <taxon>Ixodes</taxon>
    </lineage>
</organism>
<dbReference type="PANTHER" id="PTHR15437">
    <property type="entry name" value="TRANSCRIPTION TERMINATION FACTOR, MITOCHONDRIAL"/>
    <property type="match status" value="1"/>
</dbReference>
<name>A0A147BQD8_IXORI</name>
<keyword evidence="2" id="KW-0809">Transit peptide</keyword>
<dbReference type="InterPro" id="IPR038538">
    <property type="entry name" value="MTERF_sf"/>
</dbReference>
<dbReference type="GO" id="GO:0003676">
    <property type="term" value="F:nucleic acid binding"/>
    <property type="evidence" value="ECO:0007669"/>
    <property type="project" value="InterPro"/>
</dbReference>
<dbReference type="GO" id="GO:0005759">
    <property type="term" value="C:mitochondrial matrix"/>
    <property type="evidence" value="ECO:0007669"/>
    <property type="project" value="TreeGrafter"/>
</dbReference>
<sequence length="526" mass="59698">ESDARYVDESEGSLAHQTHERIELLVDHLKCSTSSATSILMRNKKLLDIKQETLVKNMGILKTLFPLKDILKHPEILSFQFGTAEQRYHNLEEMGVKTVTPGKVVGFQDIVTKPAYVLKRHRLIPTETDPAVHMLSFLDCPQSVQAEILSRLPLHYTLTMSMKAVKQEVVRSYLSWRLKCSREEVAALIAKYPSVENRSLQFLRRTIEIATNNFNFTCKKIVSNGFVLLAHPNNLENLLCQVRQLAGMDVRQLGNLCPRLLTVPSENVVRVERLLHQYGISQAQAARCIGIYGLSPATIAARLQELDKVAEFQVRKECPRILNLVYYASKAKHRLELLSHLGYGAGVSMHVLSMGSKDFARVFYSGSDRGRSQETVEFLSKLLNRDEVEVKERLAQHPCSTLVSLLNARRVVDFLLAKGVSKEQLWYGIQVVLYDTELVSAHFASLPDQEELQPFSEWREAPELVELLVYFMERETRFTGVTKMEVPSSATAEDASPPVENLYFMQTHVVHKRPAQQSRTLPPPNT</sequence>
<dbReference type="AlphaFoldDB" id="A0A147BQD8"/>
<evidence type="ECO:0000256" key="1">
    <source>
        <dbReference type="ARBA" id="ARBA00007692"/>
    </source>
</evidence>
<reference evidence="3" key="1">
    <citation type="journal article" date="2018" name="PLoS Negl. Trop. Dis.">
        <title>Sialome diversity of ticks revealed by RNAseq of single tick salivary glands.</title>
        <authorList>
            <person name="Perner J."/>
            <person name="Kropackova S."/>
            <person name="Kopacek P."/>
            <person name="Ribeiro J.M."/>
        </authorList>
    </citation>
    <scope>NUCLEOTIDE SEQUENCE</scope>
    <source>
        <strain evidence="3">Siblings of single egg batch collected in Ceske Budejovice</strain>
        <tissue evidence="3">Salivary glands</tissue>
    </source>
</reference>
<dbReference type="Gene3D" id="1.25.70.10">
    <property type="entry name" value="Transcription termination factor 3, mitochondrial"/>
    <property type="match status" value="2"/>
</dbReference>
<dbReference type="GO" id="GO:0006393">
    <property type="term" value="P:termination of mitochondrial transcription"/>
    <property type="evidence" value="ECO:0007669"/>
    <property type="project" value="TreeGrafter"/>
</dbReference>
<dbReference type="EMBL" id="GEGO01002431">
    <property type="protein sequence ID" value="JAR92973.1"/>
    <property type="molecule type" value="Transcribed_RNA"/>
</dbReference>
<accession>A0A147BQD8</accession>
<dbReference type="InterPro" id="IPR003690">
    <property type="entry name" value="MTERF"/>
</dbReference>
<evidence type="ECO:0000313" key="3">
    <source>
        <dbReference type="EMBL" id="JAR92973.1"/>
    </source>
</evidence>